<sequence>MRPSPGTGISGGRRRLEEGHGLRNQALGWCRQVDGAAMSGFGACSLATIVQMVANGLGVTLLPELSLAFEVRDPRIAPVRLGSGAPSRTLGLAWRRSSPRRRDFVALGRLLAASRPAAGAALTS</sequence>
<keyword evidence="7" id="KW-1185">Reference proteome</keyword>
<evidence type="ECO:0000256" key="2">
    <source>
        <dbReference type="ARBA" id="ARBA00023015"/>
    </source>
</evidence>
<comment type="caution">
    <text evidence="6">The sequence shown here is derived from an EMBL/GenBank/DDBJ whole genome shotgun (WGS) entry which is preliminary data.</text>
</comment>
<comment type="similarity">
    <text evidence="1">Belongs to the LysR transcriptional regulatory family.</text>
</comment>
<organism evidence="6 7">
    <name type="scientific">Benzoatithermus flavus</name>
    <dbReference type="NCBI Taxonomy" id="3108223"/>
    <lineage>
        <taxon>Bacteria</taxon>
        <taxon>Pseudomonadati</taxon>
        <taxon>Pseudomonadota</taxon>
        <taxon>Alphaproteobacteria</taxon>
        <taxon>Geminicoccales</taxon>
        <taxon>Geminicoccaceae</taxon>
        <taxon>Benzoatithermus</taxon>
    </lineage>
</organism>
<dbReference type="PANTHER" id="PTHR30346:SF26">
    <property type="entry name" value="HYDROGEN PEROXIDE-INDUCIBLE GENES ACTIVATOR"/>
    <property type="match status" value="1"/>
</dbReference>
<evidence type="ECO:0000313" key="6">
    <source>
        <dbReference type="EMBL" id="MEK0085360.1"/>
    </source>
</evidence>
<keyword evidence="2" id="KW-0805">Transcription regulation</keyword>
<evidence type="ECO:0000259" key="5">
    <source>
        <dbReference type="Pfam" id="PF03466"/>
    </source>
</evidence>
<evidence type="ECO:0000313" key="7">
    <source>
        <dbReference type="Proteomes" id="UP001375743"/>
    </source>
</evidence>
<dbReference type="EMBL" id="JBBLZC010000025">
    <property type="protein sequence ID" value="MEK0085360.1"/>
    <property type="molecule type" value="Genomic_DNA"/>
</dbReference>
<gene>
    <name evidence="6" type="ORF">U1T56_19585</name>
</gene>
<feature type="domain" description="LysR substrate-binding" evidence="5">
    <location>
        <begin position="16"/>
        <end position="111"/>
    </location>
</feature>
<dbReference type="Gene3D" id="3.40.190.10">
    <property type="entry name" value="Periplasmic binding protein-like II"/>
    <property type="match status" value="2"/>
</dbReference>
<reference evidence="6 7" key="1">
    <citation type="submission" date="2024-01" db="EMBL/GenBank/DDBJ databases">
        <title>Multi-omics insights into the function and evolution of sodium benzoate biodegradation pathways in Benzoatithermus flavus gen. nov., sp. nov. from hot spring.</title>
        <authorList>
            <person name="Hu C.-J."/>
            <person name="Li W.-J."/>
        </authorList>
    </citation>
    <scope>NUCLEOTIDE SEQUENCE [LARGE SCALE GENOMIC DNA]</scope>
    <source>
        <strain evidence="6 7">SYSU G07066</strain>
    </source>
</reference>
<dbReference type="InterPro" id="IPR005119">
    <property type="entry name" value="LysR_subst-bd"/>
</dbReference>
<keyword evidence="4" id="KW-0804">Transcription</keyword>
<evidence type="ECO:0000256" key="4">
    <source>
        <dbReference type="ARBA" id="ARBA00023163"/>
    </source>
</evidence>
<evidence type="ECO:0000256" key="3">
    <source>
        <dbReference type="ARBA" id="ARBA00023125"/>
    </source>
</evidence>
<keyword evidence="3" id="KW-0238">DNA-binding</keyword>
<name>A0ABU8XVY2_9PROT</name>
<evidence type="ECO:0000256" key="1">
    <source>
        <dbReference type="ARBA" id="ARBA00009437"/>
    </source>
</evidence>
<dbReference type="SUPFAM" id="SSF53850">
    <property type="entry name" value="Periplasmic binding protein-like II"/>
    <property type="match status" value="1"/>
</dbReference>
<protein>
    <submittedName>
        <fullName evidence="6">LysR substrate-binding domain-containing protein</fullName>
    </submittedName>
</protein>
<accession>A0ABU8XVY2</accession>
<dbReference type="RefSeq" id="WP_418161207.1">
    <property type="nucleotide sequence ID" value="NZ_JBBLZC010000025.1"/>
</dbReference>
<dbReference type="PANTHER" id="PTHR30346">
    <property type="entry name" value="TRANSCRIPTIONAL DUAL REGULATOR HCAR-RELATED"/>
    <property type="match status" value="1"/>
</dbReference>
<proteinExistence type="inferred from homology"/>
<dbReference type="Proteomes" id="UP001375743">
    <property type="component" value="Unassembled WGS sequence"/>
</dbReference>
<dbReference type="Pfam" id="PF03466">
    <property type="entry name" value="LysR_substrate"/>
    <property type="match status" value="1"/>
</dbReference>